<comment type="catalytic activity">
    <reaction evidence="1">
        <text>[protein]-peptidylproline (omega=180) = [protein]-peptidylproline (omega=0)</text>
        <dbReference type="Rhea" id="RHEA:16237"/>
        <dbReference type="Rhea" id="RHEA-COMP:10747"/>
        <dbReference type="Rhea" id="RHEA-COMP:10748"/>
        <dbReference type="ChEBI" id="CHEBI:83833"/>
        <dbReference type="ChEBI" id="CHEBI:83834"/>
        <dbReference type="EC" id="5.2.1.8"/>
    </reaction>
</comment>
<dbReference type="Pfam" id="PF00254">
    <property type="entry name" value="FKBP_C"/>
    <property type="match status" value="1"/>
</dbReference>
<proteinExistence type="predicted"/>
<dbReference type="Gene3D" id="3.10.50.40">
    <property type="match status" value="1"/>
</dbReference>
<reference evidence="4 5" key="1">
    <citation type="submission" date="2016-09" db="EMBL/GenBank/DDBJ databases">
        <title>Extensive genetic diversity and differential bi-allelic expression allows diatom success in the polar Southern Ocean.</title>
        <authorList>
            <consortium name="DOE Joint Genome Institute"/>
            <person name="Mock T."/>
            <person name="Otillar R.P."/>
            <person name="Strauss J."/>
            <person name="Dupont C."/>
            <person name="Frickenhaus S."/>
            <person name="Maumus F."/>
            <person name="Mcmullan M."/>
            <person name="Sanges R."/>
            <person name="Schmutz J."/>
            <person name="Toseland A."/>
            <person name="Valas R."/>
            <person name="Veluchamy A."/>
            <person name="Ward B.J."/>
            <person name="Allen A."/>
            <person name="Barry K."/>
            <person name="Falciatore A."/>
            <person name="Ferrante M."/>
            <person name="Fortunato A.E."/>
            <person name="Gloeckner G."/>
            <person name="Gruber A."/>
            <person name="Hipkin R."/>
            <person name="Janech M."/>
            <person name="Kroth P."/>
            <person name="Leese F."/>
            <person name="Lindquist E."/>
            <person name="Lyon B.R."/>
            <person name="Martin J."/>
            <person name="Mayer C."/>
            <person name="Parker M."/>
            <person name="Quesneville H."/>
            <person name="Raymond J."/>
            <person name="Uhlig C."/>
            <person name="Valentin K.U."/>
            <person name="Worden A.Z."/>
            <person name="Armbrust E.V."/>
            <person name="Bowler C."/>
            <person name="Green B."/>
            <person name="Moulton V."/>
            <person name="Van Oosterhout C."/>
            <person name="Grigoriev I."/>
        </authorList>
    </citation>
    <scope>NUCLEOTIDE SEQUENCE [LARGE SCALE GENOMIC DNA]</scope>
    <source>
        <strain evidence="4 5">CCMP1102</strain>
    </source>
</reference>
<dbReference type="KEGG" id="fcy:FRACYDRAFT_270390"/>
<sequence>MFQLNFLVCLVAFGSSALAFSPPSSMSASRLHSATQTTKTTTSLFVGLEVVDDESSGDDATPLKVAYKDTLVGSGYTVGEKEKQVLTIKYTAIFIDNDSTRKPKSFDFAENFVCKTGSNGILPGYEEGLAGMKVGGKRIIRVPRG</sequence>
<feature type="chain" id="PRO_5009192623" description="peptidylprolyl isomerase" evidence="2">
    <location>
        <begin position="20"/>
        <end position="145"/>
    </location>
</feature>
<dbReference type="InterPro" id="IPR001179">
    <property type="entry name" value="PPIase_FKBP_dom"/>
</dbReference>
<keyword evidence="1" id="KW-0697">Rotamase</keyword>
<evidence type="ECO:0000256" key="2">
    <source>
        <dbReference type="SAM" id="SignalP"/>
    </source>
</evidence>
<feature type="domain" description="PPIase FKBP-type" evidence="3">
    <location>
        <begin position="83"/>
        <end position="145"/>
    </location>
</feature>
<dbReference type="PROSITE" id="PS50059">
    <property type="entry name" value="FKBP_PPIASE"/>
    <property type="match status" value="1"/>
</dbReference>
<keyword evidence="5" id="KW-1185">Reference proteome</keyword>
<dbReference type="Proteomes" id="UP000095751">
    <property type="component" value="Unassembled WGS sequence"/>
</dbReference>
<dbReference type="EMBL" id="KV784364">
    <property type="protein sequence ID" value="OEU12533.1"/>
    <property type="molecule type" value="Genomic_DNA"/>
</dbReference>
<evidence type="ECO:0000313" key="4">
    <source>
        <dbReference type="EMBL" id="OEU12533.1"/>
    </source>
</evidence>
<dbReference type="InterPro" id="IPR046357">
    <property type="entry name" value="PPIase_dom_sf"/>
</dbReference>
<dbReference type="OrthoDB" id="1902587at2759"/>
<protein>
    <recommendedName>
        <fullName evidence="1">peptidylprolyl isomerase</fullName>
        <ecNumber evidence="1">5.2.1.8</ecNumber>
    </recommendedName>
</protein>
<organism evidence="4 5">
    <name type="scientific">Fragilariopsis cylindrus CCMP1102</name>
    <dbReference type="NCBI Taxonomy" id="635003"/>
    <lineage>
        <taxon>Eukaryota</taxon>
        <taxon>Sar</taxon>
        <taxon>Stramenopiles</taxon>
        <taxon>Ochrophyta</taxon>
        <taxon>Bacillariophyta</taxon>
        <taxon>Bacillariophyceae</taxon>
        <taxon>Bacillariophycidae</taxon>
        <taxon>Bacillariales</taxon>
        <taxon>Bacillariaceae</taxon>
        <taxon>Fragilariopsis</taxon>
    </lineage>
</organism>
<feature type="signal peptide" evidence="2">
    <location>
        <begin position="1"/>
        <end position="19"/>
    </location>
</feature>
<evidence type="ECO:0000259" key="3">
    <source>
        <dbReference type="PROSITE" id="PS50059"/>
    </source>
</evidence>
<dbReference type="AlphaFoldDB" id="A0A1E7F3V5"/>
<gene>
    <name evidence="4" type="ORF">FRACYDRAFT_270390</name>
</gene>
<dbReference type="SUPFAM" id="SSF54534">
    <property type="entry name" value="FKBP-like"/>
    <property type="match status" value="1"/>
</dbReference>
<dbReference type="EC" id="5.2.1.8" evidence="1"/>
<accession>A0A1E7F3V5</accession>
<keyword evidence="1" id="KW-0413">Isomerase</keyword>
<dbReference type="GO" id="GO:0003755">
    <property type="term" value="F:peptidyl-prolyl cis-trans isomerase activity"/>
    <property type="evidence" value="ECO:0007669"/>
    <property type="project" value="UniProtKB-KW"/>
</dbReference>
<evidence type="ECO:0000256" key="1">
    <source>
        <dbReference type="PROSITE-ProRule" id="PRU00277"/>
    </source>
</evidence>
<keyword evidence="2" id="KW-0732">Signal</keyword>
<evidence type="ECO:0000313" key="5">
    <source>
        <dbReference type="Proteomes" id="UP000095751"/>
    </source>
</evidence>
<name>A0A1E7F3V5_9STRA</name>
<dbReference type="InParanoid" id="A0A1E7F3V5"/>